<evidence type="ECO:0000259" key="1">
    <source>
        <dbReference type="PROSITE" id="PS50181"/>
    </source>
</evidence>
<protein>
    <recommendedName>
        <fullName evidence="1">F-box domain-containing protein</fullName>
    </recommendedName>
</protein>
<reference evidence="2 3" key="1">
    <citation type="submission" date="2019-10" db="EMBL/GenBank/DDBJ databases">
        <authorList>
            <person name="Palmer J.M."/>
        </authorList>
    </citation>
    <scope>NUCLEOTIDE SEQUENCE [LARGE SCALE GENOMIC DNA]</scope>
    <source>
        <strain evidence="2 3">TWF694</strain>
    </source>
</reference>
<name>A0AAV9XP32_9PEZI</name>
<keyword evidence="3" id="KW-1185">Reference proteome</keyword>
<feature type="domain" description="F-box" evidence="1">
    <location>
        <begin position="6"/>
        <end position="55"/>
    </location>
</feature>
<comment type="caution">
    <text evidence="2">The sequence shown here is derived from an EMBL/GenBank/DDBJ whole genome shotgun (WGS) entry which is preliminary data.</text>
</comment>
<gene>
    <name evidence="2" type="ORF">TWF694_006877</name>
</gene>
<dbReference type="InterPro" id="IPR001810">
    <property type="entry name" value="F-box_dom"/>
</dbReference>
<organism evidence="2 3">
    <name type="scientific">Orbilia ellipsospora</name>
    <dbReference type="NCBI Taxonomy" id="2528407"/>
    <lineage>
        <taxon>Eukaryota</taxon>
        <taxon>Fungi</taxon>
        <taxon>Dikarya</taxon>
        <taxon>Ascomycota</taxon>
        <taxon>Pezizomycotina</taxon>
        <taxon>Orbiliomycetes</taxon>
        <taxon>Orbiliales</taxon>
        <taxon>Orbiliaceae</taxon>
        <taxon>Orbilia</taxon>
    </lineage>
</organism>
<dbReference type="AlphaFoldDB" id="A0AAV9XP32"/>
<proteinExistence type="predicted"/>
<dbReference type="Gene3D" id="3.80.10.10">
    <property type="entry name" value="Ribonuclease Inhibitor"/>
    <property type="match status" value="1"/>
</dbReference>
<evidence type="ECO:0000313" key="2">
    <source>
        <dbReference type="EMBL" id="KAK6542939.1"/>
    </source>
</evidence>
<dbReference type="EMBL" id="JAVHJO010000002">
    <property type="protein sequence ID" value="KAK6542939.1"/>
    <property type="molecule type" value="Genomic_DNA"/>
</dbReference>
<sequence length="504" mass="57894">MEPSQKPSLSALPMELLEAISEGLDEDDLLVLRMTCSALNTKLHELHLNSIYNTRRLFLVPTSVENLLKVSKSTMNTRVRQIVISSGTPFEFPFIDPDDMDEKNYALALKIWEEMRNDEVALMMETDSRRLTEFDETGSLLYLAFSNLPNLRKISFERSAGSHGDMNSRFMRVKRSEINLFFPGAGLSPGHHMVRGLNGEGIFTLGWEQYGDSKFVCTILHSAMLAGLPHLEAISDRPGSRGIPLRWFDVSPKKLAAYRESFPNLRTLELVINFDKETNAGGGIMPYQTDRWNKLFCQWLEVVGSKLELLKLNLFEQSGPADIPFLLSAETGLPNLKSIVMEKAVIDLEDITKFLACCKNNLESLRFADCLFRDPNDDWFQLLQYLKQETPKLQSFAFTLFFEYDAYKRIKDVPFVLPSSFVVQGPWESETTECEINLGFRAPETHSSRWCYKTSKVISKELAAHTEHDSFWMSITDGKCAEEAVKWHEDRFSYERRWLKSSWY</sequence>
<dbReference type="PROSITE" id="PS50181">
    <property type="entry name" value="FBOX"/>
    <property type="match status" value="1"/>
</dbReference>
<accession>A0AAV9XP32</accession>
<dbReference type="InterPro" id="IPR032675">
    <property type="entry name" value="LRR_dom_sf"/>
</dbReference>
<evidence type="ECO:0000313" key="3">
    <source>
        <dbReference type="Proteomes" id="UP001365542"/>
    </source>
</evidence>
<dbReference type="SUPFAM" id="SSF52047">
    <property type="entry name" value="RNI-like"/>
    <property type="match status" value="1"/>
</dbReference>
<dbReference type="Proteomes" id="UP001365542">
    <property type="component" value="Unassembled WGS sequence"/>
</dbReference>